<dbReference type="PANTHER" id="PTHR30121:SF6">
    <property type="entry name" value="SLR6007 PROTEIN"/>
    <property type="match status" value="1"/>
</dbReference>
<evidence type="ECO:0000313" key="4">
    <source>
        <dbReference type="Proteomes" id="UP000315017"/>
    </source>
</evidence>
<evidence type="ECO:0000313" key="3">
    <source>
        <dbReference type="EMBL" id="QDU31934.1"/>
    </source>
</evidence>
<dbReference type="PANTHER" id="PTHR30121">
    <property type="entry name" value="UNCHARACTERIZED PROTEIN YJGR-RELATED"/>
    <property type="match status" value="1"/>
</dbReference>
<keyword evidence="4" id="KW-1185">Reference proteome</keyword>
<proteinExistence type="predicted"/>
<accession>A0A517YNZ2</accession>
<evidence type="ECO:0000259" key="2">
    <source>
        <dbReference type="Pfam" id="PF01935"/>
    </source>
</evidence>
<dbReference type="AlphaFoldDB" id="A0A517YNZ2"/>
<feature type="coiled-coil region" evidence="1">
    <location>
        <begin position="661"/>
        <end position="688"/>
    </location>
</feature>
<dbReference type="InterPro" id="IPR002789">
    <property type="entry name" value="HerA_central"/>
</dbReference>
<keyword evidence="1" id="KW-0175">Coiled coil</keyword>
<feature type="domain" description="Helicase HerA central" evidence="2">
    <location>
        <begin position="32"/>
        <end position="80"/>
    </location>
</feature>
<dbReference type="OrthoDB" id="9758751at2"/>
<organism evidence="3 4">
    <name type="scientific">Anatilimnocola aggregata</name>
    <dbReference type="NCBI Taxonomy" id="2528021"/>
    <lineage>
        <taxon>Bacteria</taxon>
        <taxon>Pseudomonadati</taxon>
        <taxon>Planctomycetota</taxon>
        <taxon>Planctomycetia</taxon>
        <taxon>Pirellulales</taxon>
        <taxon>Pirellulaceae</taxon>
        <taxon>Anatilimnocola</taxon>
    </lineage>
</organism>
<name>A0A517YNZ2_9BACT</name>
<dbReference type="Gene3D" id="3.40.50.300">
    <property type="entry name" value="P-loop containing nucleotide triphosphate hydrolases"/>
    <property type="match status" value="2"/>
</dbReference>
<dbReference type="InterPro" id="IPR027417">
    <property type="entry name" value="P-loop_NTPase"/>
</dbReference>
<dbReference type="RefSeq" id="WP_145099919.1">
    <property type="nucleotide sequence ID" value="NZ_CP036274.1"/>
</dbReference>
<dbReference type="SUPFAM" id="SSF52540">
    <property type="entry name" value="P-loop containing nucleoside triphosphate hydrolases"/>
    <property type="match status" value="1"/>
</dbReference>
<protein>
    <submittedName>
        <fullName evidence="3">AAA-like domain protein</fullName>
    </submittedName>
</protein>
<dbReference type="EMBL" id="CP036274">
    <property type="protein sequence ID" value="QDU31934.1"/>
    <property type="molecule type" value="Genomic_DNA"/>
</dbReference>
<dbReference type="Proteomes" id="UP000315017">
    <property type="component" value="Chromosome"/>
</dbReference>
<evidence type="ECO:0000256" key="1">
    <source>
        <dbReference type="SAM" id="Coils"/>
    </source>
</evidence>
<feature type="coiled-coil region" evidence="1">
    <location>
        <begin position="725"/>
        <end position="759"/>
    </location>
</feature>
<sequence>MQDFERLGVFYLGKQYDLERKQHTDELLLYDSKDLTTHGVIVGMTGSGKTGLAISLLEEAAIDGIPAIVIDPKGDLGNLLLTFPDLKASDFAPWIDPAEALRKGQKPEELAAKTAEQWKAGLAEWGQTPDRIAKFRDAVDIAVYTPGSSAGIPLTVLRSLAAPPQSTVQNAEAFRDAISAAAASLLGLMGLEGDPLRSREHILLANILDRAWRDGQSVDMPALIRYLQQPPFDKIGVMDLESFFPAKERFALSMQLNNLLASPGFSAWMTGEPLDIQRLLYTPEGKPRLSILSISHLSDAERMFFVTILLSETIAWMRNQSGTSSLRALLYMDEVFGYFPPSANPPSKTPMLTLLKQARAFGLGVVLATQNPVDLDYKGLSNCGTWFLGRLQTERDKLRVLDGLEGASATVGQSFDRGQMERILSGLGSRVFLMNNVHDDAPVVFQSRWALSFLRGPLTREQMSQLMAEKKAAHVDTGGAARATALLGNASEQRSVLPPEIIERFQPRRLSRGPNVGLTYRPQLVGIAKVHFVQSASGVDHAQGLTFVVPLDEALPAEPWAECEPLEDESLELESTPEDKAQFNALPAELTRAKQYTSLTTALKDFIYRNRKLSIWKCAALKQCSQPGETEADFRVRLSQGAREQRDLLVEKLRTKYAPKIASIQEQIRKAEQRVEKEKAQASQQTMNAAISIGTSLLGAIFGRKLASTANMTRAASSVRAATRISKERQDIGQANESVEALAQRLADLEAEFKTESDKVAEQFSEQALDLSEIQITPKKTDIAVNQVLLVWQPWLVKPDGSSEPAT</sequence>
<dbReference type="InterPro" id="IPR051162">
    <property type="entry name" value="T4SS_component"/>
</dbReference>
<dbReference type="Pfam" id="PF01935">
    <property type="entry name" value="DUF87"/>
    <property type="match status" value="1"/>
</dbReference>
<dbReference type="KEGG" id="aagg:ETAA8_70960"/>
<dbReference type="CDD" id="cd01127">
    <property type="entry name" value="TrwB_TraG_TraD_VirD4"/>
    <property type="match status" value="1"/>
</dbReference>
<reference evidence="3 4" key="1">
    <citation type="submission" date="2019-02" db="EMBL/GenBank/DDBJ databases">
        <title>Deep-cultivation of Planctomycetes and their phenomic and genomic characterization uncovers novel biology.</title>
        <authorList>
            <person name="Wiegand S."/>
            <person name="Jogler M."/>
            <person name="Boedeker C."/>
            <person name="Pinto D."/>
            <person name="Vollmers J."/>
            <person name="Rivas-Marin E."/>
            <person name="Kohn T."/>
            <person name="Peeters S.H."/>
            <person name="Heuer A."/>
            <person name="Rast P."/>
            <person name="Oberbeckmann S."/>
            <person name="Bunk B."/>
            <person name="Jeske O."/>
            <person name="Meyerdierks A."/>
            <person name="Storesund J.E."/>
            <person name="Kallscheuer N."/>
            <person name="Luecker S."/>
            <person name="Lage O.M."/>
            <person name="Pohl T."/>
            <person name="Merkel B.J."/>
            <person name="Hornburger P."/>
            <person name="Mueller R.-W."/>
            <person name="Bruemmer F."/>
            <person name="Labrenz M."/>
            <person name="Spormann A.M."/>
            <person name="Op den Camp H."/>
            <person name="Overmann J."/>
            <person name="Amann R."/>
            <person name="Jetten M.S.M."/>
            <person name="Mascher T."/>
            <person name="Medema M.H."/>
            <person name="Devos D.P."/>
            <person name="Kaster A.-K."/>
            <person name="Ovreas L."/>
            <person name="Rohde M."/>
            <person name="Galperin M.Y."/>
            <person name="Jogler C."/>
        </authorList>
    </citation>
    <scope>NUCLEOTIDE SEQUENCE [LARGE SCALE GENOMIC DNA]</scope>
    <source>
        <strain evidence="3 4">ETA_A8</strain>
    </source>
</reference>
<gene>
    <name evidence="3" type="ORF">ETAA8_70960</name>
</gene>